<dbReference type="GO" id="GO:0008270">
    <property type="term" value="F:zinc ion binding"/>
    <property type="evidence" value="ECO:0007669"/>
    <property type="project" value="UniProtKB-KW"/>
</dbReference>
<sequence>MDRFLGGDSPMLLEDFGQRVDLTRRIREVLVDYPEGTTVLKELIQNADDAGATKVCLCLDRRSHGVDSLLSSKLAQWQGPALLAYNDAVFTEDDFVNISRIGDSKKQGQAWKTGRFGVGFNSVYHLTDLPSFVSNKYVVLFDPHGSYLPNVSAANPGKRLDYVSSKAICLYEDQFVPYCAFGCDMRKPFQGTLFRFPLRNADQAAISKLSKHAYTENDISFMLSKLYEESVLCLLFLKSVILIEMYIWDAGMDIPQRLYSCTVRSSNEDIAWHRQTLMRLSSSSEAFGWNFDSFSMDFQGEAIVGENTEKRLDSFFIVQAMAPASSKTGTFAAVAAKEYDLHLLPWASLAICLSDALPKDHVLKQGRAFCFLPLPVRTGLSVHVNGYFEVSSNRRNIWFGADMDKGGKMRSDWNRLLLEDIVAPAFGQLLISLTNLLGPSEHFYSLWPIGSFEEPWSILVEKIYEVLYSAQVLYSDYRGGEWISPADAFFHDVKFSKSELLAEVLSFLGMPIVYPSNNIVEMMLKYCSNLGIKLVNPVTIRSFLKLSGIPDNLNRTSKFVLLEYCLSDLSNDGVGEHANGLSLIPLANGDFGVLFEAKRGPDFYICNTLEYKLLSVIPDRIVDKTIPPGLFGRLSEIARCSTANLAFFDEKSFLQFLTRFFPTEWRFKNRVPWCPGTDTGHPSAGWFSLFWEYVHEQSYDISIFDEWPILPSTSGHLYRASKISKLLNTENLSNTMRELLGKIGCKILDTGYQIKHHDLYLYVSDSNFGSILSSIFDVISFNGNELEQLFQNLSVHEKIELRKFLLDPKWYHGSVVVSDFQIKIAKKLPIYSVYGQEFSNNICLHTLESPKRYLTPMDVPECLLDGNFVFCSSVSEAEILLRFYCIERMQKSAFYKKFVLSQLGELQSEVRDTVMLSILKELPQLSLEDPSVKGALQKLKFVPVMNGTLECPETLYDPRVDELYALLEESDCFPHGLFQEPSVLDMLLCLGLRTSVSLDTIIRSARHVESLVLVDQLKACLHGRLLLSYLEVHAVKWFCNNENQKGVKLFSRMSATAKCPDMPSQTSLDNFWNDLRMICWCPVLVSAPHNALPWPPVSSMVAPPKLVRLKGDMWLVSASSRILNGECSSSALSSCLGWSYPPSGNVLAAQLLELGKNNEIVEDQTLRRELALAMPKIYSLLTNLIGREEMDVVKAILEGCRWIWVGDGFATANEVVLTGQFHLSPFIRIIPVDLAVFRDLFLELGIQEYLKPADYANILSRMASKKGCIPLAQQELQAAVWMAQHLAGIQFQNLQVEIYLPDLSSRLTPATDLIYNDAPWLLDVGDKLFGDGGTISLKPENNLHKFIHGNISNEIAEKLGVRSFRHLVLAASSNSMNLGLSGVAEVFGQHEALTTRLKHIVEMYADGPGVLFELMQNAEDAQASEVVFLLDETQYGILSILSPQMAEWQGPALYCFNDSVFSSQDLYAISRIGQDSKLEKPFAIGRFGLGFNCVYHFTDIPSFVSGENIVIFDPHASHLPGISPTHPGLRIKFVGRKILEQFPDQFTPFLQFGCDLQQPFPGTLFRFPLRNEAAAGRSQIKKEKYSPEDVKLLFYSFTEVVSEALLFLRHVKRVTIFIKDGSSHDMHLIHRVSRHSSTGFVKELQPNHTMLNFVHGNCLKGMDRVQFIDKLGKTADNDLPWNCQKIVVLEQSQSDLHLHVWIVSECIGGGHAKSRALAAGNQSFKFIPWASVAAYLHTVNLRDLKDAVVQDIEVESYLDLVTQGQLSADQDRKVFLGRAFCFLPLPISTSLPAHINAYFELSSNRRDIWFGEDMTGGGKVRSEWNLCLLEDVVTPAYGHLLHFIAQELGPCDLFFSFWPTAVDHEPWASLVRKFYLILSDLGLPILYTKARAGQWIAARQAIFPDFKFSKVHELSEILSEAGLPVVCVSNEIVDRFMDSCPSLHFLSPQLLRNVLIRRKRGFKKKDAIITALEYCLSDSEVFSFHDSFCSSLYGLPLVPLANGLFTTFNKRGEGDKVFVMSHGEYDLMKSVPHLLLDCSVPDNILMKLLDIANSSQTNLHRLTCHSLLELFPRIFPLEWQHAKQVQWMPRHEGQPSVEWMVLLWSYLKASCNDLSIFSSWPILPVKNDFLLQLTENSTIIKDNDWSENLYSLLQKLGCHILMFELPIDHPQLTNFVHDATAFGILNAIQGASCQLQGINDLFLNASRAERRELRSFILQSKWFSRDQIGLKQIEIIKSLPVFESYSNEHPVSLTNPVKWLKPSCVHEDLLDENFIKTDSDTEKRILQSHLGIREATKVEFYKKFVLHRIQNFMKEPSILFAILLDVQQLVEEDDSIRYALSDIPFVLAADGSWKHPSRCSSIAEVSIVTFSVLSRLYDPRVPGLQNLLNKEVFFPCDKFSNSEILDILVSFGLRKNLNFSGLIDAARSVWLLHESGNKDAPIFGRTLLSYMNALGIMLSNSTGDKNNFVVGNLVLNEDGINPKVETDEEKNTQFDEDTLSFLSTFIPDKPEDEFWSELKTIPWCPVYINPLLPGLPWFISDHQVAPPNITRPKSQLWMVSSKMRILDGDYGSTYVAHKLGWINPPDLSTLSAQLVALSKSYNQLKLLSEHKFSVNAILQREIPQLISLLQGYVDTEDFKVLREALEGVDWVWVGDAFVSPKSVAFASPVKYYPYLYAVPSELSEYRSLLTQLGVRLTFDAMDYLHVLQCLHQDANGEPLSVEHLGFVQCVLEAFVDSLADKQPTDALLNLLLIPNSSGFLMHPQNLVYNDAPWMDNYNPSPKQFLHPDISNDLAKRLGIQSVRSLSLIDEKMTRNLPCMDYARISEILSLYGETDFLLFDLLALADYLKAKKLHLIYDKRQHPKQSLLQHNLGDFQGSALTFVLDGAILSIEEVCSLQLPPPWKIRGYPLNYGLGLVGSYVICDILTILSNGYFYMFDPLGLALAASLDNGPSAKIMSSFVFLEVKQQLHLYQNFLPTLSSKAIISSKESPRIATKGQHTDCHPFPCSSISWLGSYRWSSSMATNPSMAWLVSLFTWEDGNLNPSLDYSVSIDPSASIMRNPFTEKKWRKFQLSRLFSSSHAAIKGVAAAHLQVCSVQSIKSVIRDALHHKGTLVLKWPSFSHDEVMDFLKYLSYNLTPVAGVAAHISQDGQAVNPPRSSNILSPLPLSGEISMPVTVLGSFLIFHNGGRCLFRHSDRIDLPESANLKSHLIDAWNKELMLCARDSYIELILEFQKIKKDYLSSAVESNTAHGLSYILQAYGDRIYSFWPRSKKSLRVSDGVVTVAHERVAAKAIEADWASLVEQVIRPFYVRLVDLPVWQLYCGNMVKANEGMFLSQSDGENDDNLPPARVCSFIKEHYPVFSVPCELVKEIQEVGLVVREITPRMIRNLLKNSATVFPQSIETYIDVLDYCLSDVQPENPPASELSGFNNRSNSTGGLQIDNYDDSTYPFSSTIDGPRFHRPISQSSGSSGGDALEIVTYLSKALYDFGRGVVEDMGRAASPSPYVGTTSEIEETVQSLPLELKGLPFPTSNKCLMRLGSVELWIGSKDQQLIMHTLADKFIHVLCLEKSNLVKILTAQAMHSVLKLKSFTPQLVSDHLKLLFAKSWVGHVMIINQAPWVSWDKTAPSGAYGPHPDWIRLFWKVYWNIRGDLSLVSDWPLIPAFLHKPILCRVKERELVFIPPISDDSSNTGITDGDGAGRDDSPGSAAKEIIRLYHAAFASITSRCPWLLFVLGQLNIPIYDVSFLDIAISFDLLPTPDKSLGQVIVSKLLAAKCSGCFSVPINLSVEDRDRLFTLFAMDSKSPRGCVYKREELDLLKELPIYKTVTGSYTMLVGSDHFLISPTAFFHPKDDGCLSHSADVNLFLHALGVFELTDQEVFVRFALPGFEGKTSEEQEDILLYLYMNWKDLQLDAAVVNLLKETNFVRNANEVCADLFKPRDLMDLHDSLLSSVFCGERNKFPGERFITEGWLRILRKAGLRTSLQADMIIECAKKVELLGCESIVHIDDLGNLEASHNEVSLETWSLGESVVEAMFANFPSLFNNDFCEKIAKISFVPAEKGFPNIGGKKGGKRILSSYSEAILLKDWPLAWSTAPILTKQNVIPPEYSWGAFHLRSPPPFTIVLKHLQVIGRNNGEDTLAHWPASLGMITVEDASFEILKYLDKVWGTISSSDMRELQKIAFIPVANGTRFVMATSLFVRLAINLSPFAFELPSVYLPYVSILKEIGVQEVLTTDYARDVVVNIQKTCGYQRLNPNELRAVMEILNFICNRSIEANQYRSDGTFDAIVPDDSCRLVSASSCVFVDKYGSQFLSKIDKSRLRFSHPDLSEHICLALGIKKISDIVIEELDESNLHVVHQIGSVQLNKIKDKLLSKTFQDAVWNLIDGMEVHSPLFQGMNSEQLEMSLRRAASKLQFVTTLNTRFFLLPNNVDITQIPPDFVIPEWEWSPRNRTVHFVDRLRNLALVAVPPSYTSLYDVIAAVVSQMLEAPSVLPIGPLLACPDGSEKAILNVVNLGAESGLIRDCKNIILAGRELQPQDALQVQFLPMRPFYRGEIVAWKSGKEGDKLRYGIVLQDARPSSSQTIYKFPVEIAPGEQQPLLSTQVFSFRSVSLGNSFSLSSVPVNIKGPTGNGLLHVQGTSNTANCKIANELQYGRVSSEETVRAISDMLSAAGINMDADRQALLQSTLTLQEQVKEFQVALLVEQEKAEIATKEADAAKAAWTCRVCLGSEVDTTIVPCGHVLCDGCCSVITRCPFCRHQVSRKMKIFRP</sequence>
<dbReference type="SMART" id="SM00184">
    <property type="entry name" value="RING"/>
    <property type="match status" value="1"/>
</dbReference>
<dbReference type="PANTHER" id="PTHR15600">
    <property type="entry name" value="SACSIN"/>
    <property type="match status" value="1"/>
</dbReference>
<name>A0A2I0AUL9_9ASPA</name>
<dbReference type="InterPro" id="IPR001841">
    <property type="entry name" value="Znf_RING"/>
</dbReference>
<dbReference type="PANTHER" id="PTHR15600:SF42">
    <property type="entry name" value="SACSIN"/>
    <property type="match status" value="1"/>
</dbReference>
<evidence type="ECO:0000256" key="1">
    <source>
        <dbReference type="PROSITE-ProRule" id="PRU00175"/>
    </source>
</evidence>
<dbReference type="GO" id="GO:0030544">
    <property type="term" value="F:Hsp70 protein binding"/>
    <property type="evidence" value="ECO:0007669"/>
    <property type="project" value="TreeGrafter"/>
</dbReference>
<dbReference type="EMBL" id="KZ451950">
    <property type="protein sequence ID" value="PKA59238.1"/>
    <property type="molecule type" value="Genomic_DNA"/>
</dbReference>
<dbReference type="Pfam" id="PF25794">
    <property type="entry name" value="SACS"/>
    <property type="match status" value="3"/>
</dbReference>
<dbReference type="NCBIfam" id="NF047352">
    <property type="entry name" value="P_loop_sacsin"/>
    <property type="match status" value="2"/>
</dbReference>
<dbReference type="SUPFAM" id="SSF55874">
    <property type="entry name" value="ATPase domain of HSP90 chaperone/DNA topoisomerase II/histidine kinase"/>
    <property type="match status" value="2"/>
</dbReference>
<evidence type="ECO:0000259" key="2">
    <source>
        <dbReference type="PROSITE" id="PS50089"/>
    </source>
</evidence>
<reference evidence="3 4" key="1">
    <citation type="journal article" date="2017" name="Nature">
        <title>The Apostasia genome and the evolution of orchids.</title>
        <authorList>
            <person name="Zhang G.Q."/>
            <person name="Liu K.W."/>
            <person name="Li Z."/>
            <person name="Lohaus R."/>
            <person name="Hsiao Y.Y."/>
            <person name="Niu S.C."/>
            <person name="Wang J.Y."/>
            <person name="Lin Y.C."/>
            <person name="Xu Q."/>
            <person name="Chen L.J."/>
            <person name="Yoshida K."/>
            <person name="Fujiwara S."/>
            <person name="Wang Z.W."/>
            <person name="Zhang Y.Q."/>
            <person name="Mitsuda N."/>
            <person name="Wang M."/>
            <person name="Liu G.H."/>
            <person name="Pecoraro L."/>
            <person name="Huang H.X."/>
            <person name="Xiao X.J."/>
            <person name="Lin M."/>
            <person name="Wu X.Y."/>
            <person name="Wu W.L."/>
            <person name="Chen Y.Y."/>
            <person name="Chang S.B."/>
            <person name="Sakamoto S."/>
            <person name="Ohme-Takagi M."/>
            <person name="Yagi M."/>
            <person name="Zeng S.J."/>
            <person name="Shen C.Y."/>
            <person name="Yeh C.M."/>
            <person name="Luo Y.B."/>
            <person name="Tsai W.C."/>
            <person name="Van de Peer Y."/>
            <person name="Liu Z.J."/>
        </authorList>
    </citation>
    <scope>NUCLEOTIDE SEQUENCE [LARGE SCALE GENOMIC DNA]</scope>
    <source>
        <strain evidence="4">cv. Shenzhen</strain>
        <tissue evidence="3">Stem</tissue>
    </source>
</reference>
<dbReference type="Pfam" id="PF13920">
    <property type="entry name" value="zf-C3HC4_3"/>
    <property type="match status" value="1"/>
</dbReference>
<feature type="domain" description="RING-type" evidence="2">
    <location>
        <begin position="4727"/>
        <end position="4761"/>
    </location>
</feature>
<keyword evidence="1" id="KW-0862">Zinc</keyword>
<keyword evidence="4" id="KW-1185">Reference proteome</keyword>
<dbReference type="OrthoDB" id="1262810at2759"/>
<dbReference type="STRING" id="1088818.A0A2I0AUL9"/>
<keyword evidence="1" id="KW-0479">Metal-binding</keyword>
<dbReference type="PROSITE" id="PS50089">
    <property type="entry name" value="ZF_RING_2"/>
    <property type="match status" value="1"/>
</dbReference>
<dbReference type="Gene3D" id="3.30.565.10">
    <property type="entry name" value="Histidine kinase-like ATPase, C-terminal domain"/>
    <property type="match status" value="1"/>
</dbReference>
<dbReference type="InterPro" id="IPR052972">
    <property type="entry name" value="Sacsin_chaperone_reg"/>
</dbReference>
<accession>A0A2I0AUL9</accession>
<dbReference type="SUPFAM" id="SSF57850">
    <property type="entry name" value="RING/U-box"/>
    <property type="match status" value="1"/>
</dbReference>
<protein>
    <submittedName>
        <fullName evidence="3">E3 ubiquitin-protein ligase MUL1</fullName>
    </submittedName>
</protein>
<dbReference type="InterPro" id="IPR058210">
    <property type="entry name" value="SACS/Nov_dom"/>
</dbReference>
<dbReference type="Gene3D" id="3.30.40.10">
    <property type="entry name" value="Zinc/RING finger domain, C3HC4 (zinc finger)"/>
    <property type="match status" value="1"/>
</dbReference>
<dbReference type="InterPro" id="IPR013083">
    <property type="entry name" value="Znf_RING/FYVE/PHD"/>
</dbReference>
<organism evidence="3 4">
    <name type="scientific">Apostasia shenzhenica</name>
    <dbReference type="NCBI Taxonomy" id="1088818"/>
    <lineage>
        <taxon>Eukaryota</taxon>
        <taxon>Viridiplantae</taxon>
        <taxon>Streptophyta</taxon>
        <taxon>Embryophyta</taxon>
        <taxon>Tracheophyta</taxon>
        <taxon>Spermatophyta</taxon>
        <taxon>Magnoliopsida</taxon>
        <taxon>Liliopsida</taxon>
        <taxon>Asparagales</taxon>
        <taxon>Orchidaceae</taxon>
        <taxon>Apostasioideae</taxon>
        <taxon>Apostasia</taxon>
    </lineage>
</organism>
<evidence type="ECO:0000313" key="4">
    <source>
        <dbReference type="Proteomes" id="UP000236161"/>
    </source>
</evidence>
<evidence type="ECO:0000313" key="3">
    <source>
        <dbReference type="EMBL" id="PKA59238.1"/>
    </source>
</evidence>
<proteinExistence type="predicted"/>
<dbReference type="Proteomes" id="UP000236161">
    <property type="component" value="Unassembled WGS sequence"/>
</dbReference>
<dbReference type="InterPro" id="IPR036890">
    <property type="entry name" value="HATPase_C_sf"/>
</dbReference>
<keyword evidence="1" id="KW-0863">Zinc-finger</keyword>
<gene>
    <name evidence="3" type="ORF">AXF42_Ash001331</name>
</gene>